<dbReference type="AlphaFoldDB" id="A0A6P8PVG2"/>
<gene>
    <name evidence="5" type="primary">LOC117349800</name>
</gene>
<keyword evidence="4" id="KW-1185">Reference proteome</keyword>
<sequence length="223" mass="25891">MNILATYHPAEKDYGFIKINEPDTPFLRLMDDGTEEGTSSKTSNVQEEHITPEALAERLAVMDGIPAKILQSTESFSRTSFGDEDFSPEAKEEAMQFLKKRKAHYDEGKYLRMRWQTLHDEEDVESEDEAGTVPVKHTKKKETDDSAFKDISTSSKMGWYNWFRMKSENLRKKSENSSSGMFRNNETEEQQQLGKEEWNDEEESKEQRGSRRQRGGRAPYRGR</sequence>
<dbReference type="GO" id="GO:0004864">
    <property type="term" value="F:protein phosphatase inhibitor activity"/>
    <property type="evidence" value="ECO:0007669"/>
    <property type="project" value="UniProtKB-KW"/>
</dbReference>
<feature type="compositionally biased region" description="Basic residues" evidence="3">
    <location>
        <begin position="210"/>
        <end position="223"/>
    </location>
</feature>
<dbReference type="InParanoid" id="A0A6P8PVG2"/>
<evidence type="ECO:0000256" key="1">
    <source>
        <dbReference type="ARBA" id="ARBA00005472"/>
    </source>
</evidence>
<organism evidence="4 5">
    <name type="scientific">Geotrypetes seraphini</name>
    <name type="common">Gaboon caecilian</name>
    <name type="synonym">Caecilia seraphini</name>
    <dbReference type="NCBI Taxonomy" id="260995"/>
    <lineage>
        <taxon>Eukaryota</taxon>
        <taxon>Metazoa</taxon>
        <taxon>Chordata</taxon>
        <taxon>Craniata</taxon>
        <taxon>Vertebrata</taxon>
        <taxon>Euteleostomi</taxon>
        <taxon>Amphibia</taxon>
        <taxon>Gymnophiona</taxon>
        <taxon>Geotrypetes</taxon>
    </lineage>
</organism>
<accession>A0A6P8PVG2</accession>
<evidence type="ECO:0000313" key="4">
    <source>
        <dbReference type="Proteomes" id="UP000515159"/>
    </source>
</evidence>
<feature type="compositionally biased region" description="Acidic residues" evidence="3">
    <location>
        <begin position="120"/>
        <end position="130"/>
    </location>
</feature>
<dbReference type="PANTHER" id="PTHR12398">
    <property type="entry name" value="PROTEIN PHOSPHATASE INHIBITOR"/>
    <property type="match status" value="1"/>
</dbReference>
<dbReference type="Proteomes" id="UP000515159">
    <property type="component" value="Chromosome 16"/>
</dbReference>
<proteinExistence type="inferred from homology"/>
<dbReference type="RefSeq" id="XP_033779286.1">
    <property type="nucleotide sequence ID" value="XM_033923395.1"/>
</dbReference>
<evidence type="ECO:0000256" key="3">
    <source>
        <dbReference type="SAM" id="MobiDB-lite"/>
    </source>
</evidence>
<dbReference type="OrthoDB" id="551302at2759"/>
<keyword evidence="2 5" id="KW-0650">Protein phosphatase inhibitor</keyword>
<dbReference type="KEGG" id="gsh:117349800"/>
<reference evidence="5" key="1">
    <citation type="submission" date="2025-08" db="UniProtKB">
        <authorList>
            <consortium name="RefSeq"/>
        </authorList>
    </citation>
    <scope>IDENTIFICATION</scope>
</reference>
<dbReference type="Pfam" id="PF04979">
    <property type="entry name" value="IPP-2"/>
    <property type="match status" value="1"/>
</dbReference>
<dbReference type="GO" id="GO:0009966">
    <property type="term" value="P:regulation of signal transduction"/>
    <property type="evidence" value="ECO:0007669"/>
    <property type="project" value="InterPro"/>
</dbReference>
<dbReference type="PANTHER" id="PTHR12398:SF8">
    <property type="entry name" value="RIKEN CDNA 2810408A11 GENE"/>
    <property type="match status" value="1"/>
</dbReference>
<evidence type="ECO:0000313" key="5">
    <source>
        <dbReference type="RefSeq" id="XP_033779286.1"/>
    </source>
</evidence>
<dbReference type="Gene3D" id="6.10.250.1050">
    <property type="match status" value="1"/>
</dbReference>
<comment type="similarity">
    <text evidence="1">Belongs to the protein phosphatase inhibitor 2 family.</text>
</comment>
<feature type="region of interest" description="Disordered" evidence="3">
    <location>
        <begin position="171"/>
        <end position="223"/>
    </location>
</feature>
<dbReference type="GeneID" id="117349800"/>
<feature type="region of interest" description="Disordered" evidence="3">
    <location>
        <begin position="120"/>
        <end position="150"/>
    </location>
</feature>
<evidence type="ECO:0000256" key="2">
    <source>
        <dbReference type="ARBA" id="ARBA00023272"/>
    </source>
</evidence>
<protein>
    <submittedName>
        <fullName evidence="5">Protein phosphatase inhibitor 2-like</fullName>
    </submittedName>
</protein>
<dbReference type="InterPro" id="IPR007062">
    <property type="entry name" value="PPI-2"/>
</dbReference>
<name>A0A6P8PVG2_GEOSA</name>